<dbReference type="Proteomes" id="UP000247345">
    <property type="component" value="Unassembled WGS sequence"/>
</dbReference>
<dbReference type="Pfam" id="PF00069">
    <property type="entry name" value="Pkinase"/>
    <property type="match status" value="1"/>
</dbReference>
<dbReference type="InterPro" id="IPR000719">
    <property type="entry name" value="Prot_kinase_dom"/>
</dbReference>
<dbReference type="OrthoDB" id="2485468at2"/>
<dbReference type="Gene3D" id="1.10.510.10">
    <property type="entry name" value="Transferase(Phosphotransferase) domain 1"/>
    <property type="match status" value="1"/>
</dbReference>
<dbReference type="RefSeq" id="WP_105050562.1">
    <property type="nucleotide sequence ID" value="NZ_CP150661.1"/>
</dbReference>
<dbReference type="PROSITE" id="PS50011">
    <property type="entry name" value="PROTEIN_KINASE_DOM"/>
    <property type="match status" value="1"/>
</dbReference>
<sequence>MSNYPSRTDIVTAMRNPHVSFKSNEIIGGSVIQKGSRIIQYSGGYTTVFPFHKQTGNKVAVRLWIADIGDAKKRSLEISNYLENLNNAYFAGFKYIDDAILVNGTLHPIVLMDWVDGQTLKEYINSNITDTSKILGLAEKFKEMTAYFHKENIAHGDLQHGNILVKSDGSLVAIDYDSMFIEPLNGMSDTIKGLPGYQHPTRHSNQFVNSRLDYFSELVIYLSLLIYADTPKLWDDYYETEDLLFSKDDFANPSNSKLISSHLKSANPTISELTEKMVEELKATDISQLRPLEDLLINRREVAKDNIFDKWEKQPNPAVKKKVSLPDKNDITNKF</sequence>
<evidence type="ECO:0000313" key="3">
    <source>
        <dbReference type="Proteomes" id="UP000247345"/>
    </source>
</evidence>
<dbReference type="SUPFAM" id="SSF56112">
    <property type="entry name" value="Protein kinase-like (PK-like)"/>
    <property type="match status" value="1"/>
</dbReference>
<proteinExistence type="predicted"/>
<dbReference type="GO" id="GO:0005524">
    <property type="term" value="F:ATP binding"/>
    <property type="evidence" value="ECO:0007669"/>
    <property type="project" value="InterPro"/>
</dbReference>
<protein>
    <recommendedName>
        <fullName evidence="1">Protein kinase domain-containing protein</fullName>
    </recommendedName>
</protein>
<reference evidence="2 3" key="1">
    <citation type="submission" date="2016-12" db="EMBL/GenBank/DDBJ databases">
        <title>Trade-off between light-utilization and light-protection in marine flavobacteria.</title>
        <authorList>
            <person name="Kumagai Y."/>
            <person name="Yoshizawa S."/>
            <person name="Kogure K."/>
            <person name="Iwasaki W."/>
        </authorList>
    </citation>
    <scope>NUCLEOTIDE SEQUENCE [LARGE SCALE GENOMIC DNA]</scope>
    <source>
        <strain evidence="2 3">KCTC 12100</strain>
    </source>
</reference>
<name>A0A2P6C9R7_9FLAO</name>
<gene>
    <name evidence="2" type="ORF">BTO14_16810</name>
</gene>
<evidence type="ECO:0000259" key="1">
    <source>
        <dbReference type="PROSITE" id="PS50011"/>
    </source>
</evidence>
<dbReference type="GO" id="GO:0004672">
    <property type="term" value="F:protein kinase activity"/>
    <property type="evidence" value="ECO:0007669"/>
    <property type="project" value="InterPro"/>
</dbReference>
<comment type="caution">
    <text evidence="2">The sequence shown here is derived from an EMBL/GenBank/DDBJ whole genome shotgun (WGS) entry which is preliminary data.</text>
</comment>
<dbReference type="AlphaFoldDB" id="A0A2P6C9R7"/>
<dbReference type="InterPro" id="IPR011009">
    <property type="entry name" value="Kinase-like_dom_sf"/>
</dbReference>
<keyword evidence="3" id="KW-1185">Reference proteome</keyword>
<accession>A0A2P6C9R7</accession>
<organism evidence="2 3">
    <name type="scientific">Polaribacter butkevichii</name>
    <dbReference type="NCBI Taxonomy" id="218490"/>
    <lineage>
        <taxon>Bacteria</taxon>
        <taxon>Pseudomonadati</taxon>
        <taxon>Bacteroidota</taxon>
        <taxon>Flavobacteriia</taxon>
        <taxon>Flavobacteriales</taxon>
        <taxon>Flavobacteriaceae</taxon>
    </lineage>
</organism>
<evidence type="ECO:0000313" key="2">
    <source>
        <dbReference type="EMBL" id="PQJ69652.1"/>
    </source>
</evidence>
<dbReference type="EMBL" id="MSCK01000002">
    <property type="protein sequence ID" value="PQJ69652.1"/>
    <property type="molecule type" value="Genomic_DNA"/>
</dbReference>
<feature type="domain" description="Protein kinase" evidence="1">
    <location>
        <begin position="21"/>
        <end position="308"/>
    </location>
</feature>